<reference evidence="2 3" key="1">
    <citation type="journal article" date="2015" name="Genome Announc.">
        <title>Expanding the biotechnology potential of lactobacilli through comparative genomics of 213 strains and associated genera.</title>
        <authorList>
            <person name="Sun Z."/>
            <person name="Harris H.M."/>
            <person name="McCann A."/>
            <person name="Guo C."/>
            <person name="Argimon S."/>
            <person name="Zhang W."/>
            <person name="Yang X."/>
            <person name="Jeffery I.B."/>
            <person name="Cooney J.C."/>
            <person name="Kagawa T.F."/>
            <person name="Liu W."/>
            <person name="Song Y."/>
            <person name="Salvetti E."/>
            <person name="Wrobel A."/>
            <person name="Rasinkangas P."/>
            <person name="Parkhill J."/>
            <person name="Rea M.C."/>
            <person name="O'Sullivan O."/>
            <person name="Ritari J."/>
            <person name="Douillard F.P."/>
            <person name="Paul Ross R."/>
            <person name="Yang R."/>
            <person name="Briner A.E."/>
            <person name="Felis G.E."/>
            <person name="de Vos W.M."/>
            <person name="Barrangou R."/>
            <person name="Klaenhammer T.R."/>
            <person name="Caufield P.W."/>
            <person name="Cui Y."/>
            <person name="Zhang H."/>
            <person name="O'Toole P.W."/>
        </authorList>
    </citation>
    <scope>NUCLEOTIDE SEQUENCE [LARGE SCALE GENOMIC DNA]</scope>
    <source>
        <strain evidence="2 3">DSM 21115</strain>
    </source>
</reference>
<feature type="transmembrane region" description="Helical" evidence="1">
    <location>
        <begin position="12"/>
        <end position="31"/>
    </location>
</feature>
<proteinExistence type="predicted"/>
<dbReference type="EMBL" id="AYGX02000092">
    <property type="protein sequence ID" value="KRO27053.1"/>
    <property type="molecule type" value="Genomic_DNA"/>
</dbReference>
<gene>
    <name evidence="2" type="ORF">DY78_GL000382</name>
</gene>
<comment type="caution">
    <text evidence="2">The sequence shown here is derived from an EMBL/GenBank/DDBJ whole genome shotgun (WGS) entry which is preliminary data.</text>
</comment>
<keyword evidence="1" id="KW-1133">Transmembrane helix</keyword>
<evidence type="ECO:0000256" key="1">
    <source>
        <dbReference type="SAM" id="Phobius"/>
    </source>
</evidence>
<feature type="transmembrane region" description="Helical" evidence="1">
    <location>
        <begin position="81"/>
        <end position="100"/>
    </location>
</feature>
<sequence>MMMVIKKSAGELIYCFVSIVVFFVYGNFYFLPALMVASSEVTSTKGAILTGLLAICLYVMVISLPILAICLWWSGRSKYRVLFNVWTGLVLVASLIIFCYQVTDDYLLIDIASLMGVVIFLSLLFLTQNDKLILK</sequence>
<evidence type="ECO:0000313" key="3">
    <source>
        <dbReference type="Proteomes" id="UP000050920"/>
    </source>
</evidence>
<keyword evidence="1" id="KW-0812">Transmembrane</keyword>
<evidence type="ECO:0000313" key="2">
    <source>
        <dbReference type="EMBL" id="KRO27053.1"/>
    </source>
</evidence>
<organism evidence="2 3">
    <name type="scientific">Lactiplantibacillus fabifermentans DSM 21115</name>
    <dbReference type="NCBI Taxonomy" id="1413187"/>
    <lineage>
        <taxon>Bacteria</taxon>
        <taxon>Bacillati</taxon>
        <taxon>Bacillota</taxon>
        <taxon>Bacilli</taxon>
        <taxon>Lactobacillales</taxon>
        <taxon>Lactobacillaceae</taxon>
        <taxon>Lactiplantibacillus</taxon>
    </lineage>
</organism>
<protein>
    <submittedName>
        <fullName evidence="2">Uncharacterized protein</fullName>
    </submittedName>
</protein>
<dbReference type="Proteomes" id="UP000050920">
    <property type="component" value="Unassembled WGS sequence"/>
</dbReference>
<feature type="transmembrane region" description="Helical" evidence="1">
    <location>
        <begin position="51"/>
        <end position="74"/>
    </location>
</feature>
<feature type="transmembrane region" description="Helical" evidence="1">
    <location>
        <begin position="106"/>
        <end position="126"/>
    </location>
</feature>
<dbReference type="RefSeq" id="WP_156093473.1">
    <property type="nucleotide sequence ID" value="NZ_AYGX02000092.1"/>
</dbReference>
<name>A0A0R2NSQ0_9LACO</name>
<accession>A0A0R2NSQ0</accession>
<dbReference type="AlphaFoldDB" id="A0A0R2NSQ0"/>
<keyword evidence="3" id="KW-1185">Reference proteome</keyword>
<keyword evidence="1" id="KW-0472">Membrane</keyword>